<dbReference type="EMBL" id="BMMZ01000009">
    <property type="protein sequence ID" value="GGL73479.1"/>
    <property type="molecule type" value="Genomic_DNA"/>
</dbReference>
<protein>
    <submittedName>
        <fullName evidence="1">Uncharacterized protein</fullName>
    </submittedName>
</protein>
<reference evidence="1" key="1">
    <citation type="journal article" date="2014" name="Int. J. Syst. Evol. Microbiol.">
        <title>Complete genome sequence of Corynebacterium casei LMG S-19264T (=DSM 44701T), isolated from a smear-ripened cheese.</title>
        <authorList>
            <consortium name="US DOE Joint Genome Institute (JGI-PGF)"/>
            <person name="Walter F."/>
            <person name="Albersmeier A."/>
            <person name="Kalinowski J."/>
            <person name="Ruckert C."/>
        </authorList>
    </citation>
    <scope>NUCLEOTIDE SEQUENCE</scope>
    <source>
        <strain evidence="1">CGMCC 4.7306</strain>
    </source>
</reference>
<evidence type="ECO:0000313" key="1">
    <source>
        <dbReference type="EMBL" id="GGL73479.1"/>
    </source>
</evidence>
<sequence length="207" mass="21087">MADISFTPTFTHTPWVDNKDRVQAGGTNGFNIRFSSLENDLQTIATVVGSIDGALDALEAGTGPVAQLLSIAPPSFLPIGGATNQIWTTDVDGSAIPSPLHGNADGIMPVTLPGGATLTQFAVKGAFSGAGGLEVDFQRGRPTGTTATIDLLASVIVGVTPGNTVAIGGPNAVVDTNNYYYFVRASIAGASATTNARIFGTQVTFTA</sequence>
<organism evidence="1 2">
    <name type="scientific">Microlunatus endophyticus</name>
    <dbReference type="NCBI Taxonomy" id="1716077"/>
    <lineage>
        <taxon>Bacteria</taxon>
        <taxon>Bacillati</taxon>
        <taxon>Actinomycetota</taxon>
        <taxon>Actinomycetes</taxon>
        <taxon>Propionibacteriales</taxon>
        <taxon>Propionibacteriaceae</taxon>
        <taxon>Microlunatus</taxon>
    </lineage>
</organism>
<comment type="caution">
    <text evidence="1">The sequence shown here is derived from an EMBL/GenBank/DDBJ whole genome shotgun (WGS) entry which is preliminary data.</text>
</comment>
<reference evidence="1" key="2">
    <citation type="submission" date="2020-09" db="EMBL/GenBank/DDBJ databases">
        <authorList>
            <person name="Sun Q."/>
            <person name="Zhou Y."/>
        </authorList>
    </citation>
    <scope>NUCLEOTIDE SEQUENCE</scope>
    <source>
        <strain evidence="1">CGMCC 4.7306</strain>
    </source>
</reference>
<evidence type="ECO:0000313" key="2">
    <source>
        <dbReference type="Proteomes" id="UP000613840"/>
    </source>
</evidence>
<dbReference type="AlphaFoldDB" id="A0A917SEV3"/>
<name>A0A917SEV3_9ACTN</name>
<accession>A0A917SEV3</accession>
<dbReference type="RefSeq" id="WP_188896639.1">
    <property type="nucleotide sequence ID" value="NZ_BMMZ01000009.1"/>
</dbReference>
<proteinExistence type="predicted"/>
<gene>
    <name evidence="1" type="ORF">GCM10011575_34780</name>
</gene>
<dbReference type="Proteomes" id="UP000613840">
    <property type="component" value="Unassembled WGS sequence"/>
</dbReference>
<keyword evidence="2" id="KW-1185">Reference proteome</keyword>